<organism evidence="2 3">
    <name type="scientific">Pleurodeles waltl</name>
    <name type="common">Iberian ribbed newt</name>
    <dbReference type="NCBI Taxonomy" id="8319"/>
    <lineage>
        <taxon>Eukaryota</taxon>
        <taxon>Metazoa</taxon>
        <taxon>Chordata</taxon>
        <taxon>Craniata</taxon>
        <taxon>Vertebrata</taxon>
        <taxon>Euteleostomi</taxon>
        <taxon>Amphibia</taxon>
        <taxon>Batrachia</taxon>
        <taxon>Caudata</taxon>
        <taxon>Salamandroidea</taxon>
        <taxon>Salamandridae</taxon>
        <taxon>Pleurodelinae</taxon>
        <taxon>Pleurodeles</taxon>
    </lineage>
</organism>
<name>A0AAV7VQY9_PLEWA</name>
<keyword evidence="3" id="KW-1185">Reference proteome</keyword>
<evidence type="ECO:0000313" key="3">
    <source>
        <dbReference type="Proteomes" id="UP001066276"/>
    </source>
</evidence>
<dbReference type="AlphaFoldDB" id="A0AAV7VQY9"/>
<proteinExistence type="predicted"/>
<dbReference type="Proteomes" id="UP001066276">
    <property type="component" value="Chromosome 2_1"/>
</dbReference>
<gene>
    <name evidence="2" type="ORF">NDU88_006530</name>
</gene>
<accession>A0AAV7VQY9</accession>
<dbReference type="EMBL" id="JANPWB010000003">
    <property type="protein sequence ID" value="KAJ1202733.1"/>
    <property type="molecule type" value="Genomic_DNA"/>
</dbReference>
<feature type="region of interest" description="Disordered" evidence="1">
    <location>
        <begin position="42"/>
        <end position="68"/>
    </location>
</feature>
<comment type="caution">
    <text evidence="2">The sequence shown here is derived from an EMBL/GenBank/DDBJ whole genome shotgun (WGS) entry which is preliminary data.</text>
</comment>
<reference evidence="2" key="1">
    <citation type="journal article" date="2022" name="bioRxiv">
        <title>Sequencing and chromosome-scale assembly of the giantPleurodeles waltlgenome.</title>
        <authorList>
            <person name="Brown T."/>
            <person name="Elewa A."/>
            <person name="Iarovenko S."/>
            <person name="Subramanian E."/>
            <person name="Araus A.J."/>
            <person name="Petzold A."/>
            <person name="Susuki M."/>
            <person name="Suzuki K.-i.T."/>
            <person name="Hayashi T."/>
            <person name="Toyoda A."/>
            <person name="Oliveira C."/>
            <person name="Osipova E."/>
            <person name="Leigh N.D."/>
            <person name="Simon A."/>
            <person name="Yun M.H."/>
        </authorList>
    </citation>
    <scope>NUCLEOTIDE SEQUENCE</scope>
    <source>
        <strain evidence="2">20211129_DDA</strain>
        <tissue evidence="2">Liver</tissue>
    </source>
</reference>
<evidence type="ECO:0000313" key="2">
    <source>
        <dbReference type="EMBL" id="KAJ1202733.1"/>
    </source>
</evidence>
<protein>
    <submittedName>
        <fullName evidence="2">Uncharacterized protein</fullName>
    </submittedName>
</protein>
<evidence type="ECO:0000256" key="1">
    <source>
        <dbReference type="SAM" id="MobiDB-lite"/>
    </source>
</evidence>
<sequence length="232" mass="25728">MATRTDCDLATIEEGAATRDRRRPNFLGTAAQLHQTPVCRRETRPLGGAIEPPGPRGDPTHSESHTVSSQLGGLNTLEWLIGRVTLLRHSNILLKVADRVWWRYVNRGPGKPPYSPKTPLLAIPGIHKLHGRVCLTAWATKGLRLVGELFAEGQFISYEVLATTYNLGQGGFIMYDALQSLIRNAWGHGRREPQSSPILHELLSDTGKPARISWIHNTLRANPEEVQSQAKI</sequence>